<feature type="compositionally biased region" description="Pro residues" evidence="1">
    <location>
        <begin position="59"/>
        <end position="68"/>
    </location>
</feature>
<dbReference type="Proteomes" id="UP000751190">
    <property type="component" value="Unassembled WGS sequence"/>
</dbReference>
<feature type="transmembrane region" description="Helical" evidence="2">
    <location>
        <begin position="23"/>
        <end position="47"/>
    </location>
</feature>
<feature type="region of interest" description="Disordered" evidence="1">
    <location>
        <begin position="51"/>
        <end position="72"/>
    </location>
</feature>
<evidence type="ECO:0000256" key="1">
    <source>
        <dbReference type="SAM" id="MobiDB-lite"/>
    </source>
</evidence>
<keyword evidence="4" id="KW-1185">Reference proteome</keyword>
<reference evidence="3" key="1">
    <citation type="submission" date="2021-05" db="EMBL/GenBank/DDBJ databases">
        <title>The genome of the haptophyte Pavlova lutheri (Diacronema luteri, Pavlovales) - a model for lipid biosynthesis in eukaryotic algae.</title>
        <authorList>
            <person name="Hulatt C.J."/>
            <person name="Posewitz M.C."/>
        </authorList>
    </citation>
    <scope>NUCLEOTIDE SEQUENCE</scope>
    <source>
        <strain evidence="3">NIVA-4/92</strain>
    </source>
</reference>
<gene>
    <name evidence="3" type="ORF">KFE25_011618</name>
</gene>
<keyword evidence="2" id="KW-0812">Transmembrane</keyword>
<sequence length="292" mass="28737">MSSSTRWVPQETLDAWQLTEIEFAVVIAVLVFAVLCPATVCLVWCCLRPPPERDRSPRPKPPPAPAPEPSAAAEPAPVVLDMGADMLLAINGRPLVQGGKGLALPYAPDLSVIVSPGAAHVGAARAPAPGAADGEAGGEAGGAAFGVGDGYGGGADGPRFYASAGYAGALGPAFGAQKGDNGGDGGYAAEGEDSSWEADRIASLEHRVRVLEATLGAARASALAPLEHRTRGAPLAPAGRLAGVVVATPAHAPPAGCGAARVAARAAAPDASGPPAAAGSCGGGLRLSFDVA</sequence>
<accession>A0A8J5X960</accession>
<name>A0A8J5X960_DIALT</name>
<dbReference type="AlphaFoldDB" id="A0A8J5X960"/>
<organism evidence="3 4">
    <name type="scientific">Diacronema lutheri</name>
    <name type="common">Unicellular marine alga</name>
    <name type="synonym">Monochrysis lutheri</name>
    <dbReference type="NCBI Taxonomy" id="2081491"/>
    <lineage>
        <taxon>Eukaryota</taxon>
        <taxon>Haptista</taxon>
        <taxon>Haptophyta</taxon>
        <taxon>Pavlovophyceae</taxon>
        <taxon>Pavlovales</taxon>
        <taxon>Pavlovaceae</taxon>
        <taxon>Diacronema</taxon>
    </lineage>
</organism>
<proteinExistence type="predicted"/>
<keyword evidence="2" id="KW-1133">Transmembrane helix</keyword>
<evidence type="ECO:0000256" key="2">
    <source>
        <dbReference type="SAM" id="Phobius"/>
    </source>
</evidence>
<keyword evidence="2" id="KW-0472">Membrane</keyword>
<dbReference type="EMBL" id="JAGTXO010000022">
    <property type="protein sequence ID" value="KAG8462168.1"/>
    <property type="molecule type" value="Genomic_DNA"/>
</dbReference>
<evidence type="ECO:0000313" key="4">
    <source>
        <dbReference type="Proteomes" id="UP000751190"/>
    </source>
</evidence>
<comment type="caution">
    <text evidence="3">The sequence shown here is derived from an EMBL/GenBank/DDBJ whole genome shotgun (WGS) entry which is preliminary data.</text>
</comment>
<protein>
    <submittedName>
        <fullName evidence="3">Uncharacterized protein</fullName>
    </submittedName>
</protein>
<evidence type="ECO:0000313" key="3">
    <source>
        <dbReference type="EMBL" id="KAG8462168.1"/>
    </source>
</evidence>